<dbReference type="PANTHER" id="PTHR24286">
    <property type="entry name" value="CYTOCHROME P450 26"/>
    <property type="match status" value="1"/>
</dbReference>
<evidence type="ECO:0000256" key="6">
    <source>
        <dbReference type="ARBA" id="ARBA00023033"/>
    </source>
</evidence>
<dbReference type="InterPro" id="IPR036396">
    <property type="entry name" value="Cyt_P450_sf"/>
</dbReference>
<dbReference type="RefSeq" id="XP_001199776.1">
    <property type="nucleotide sequence ID" value="XM_001199776.4"/>
</dbReference>
<reference evidence="11" key="1">
    <citation type="submission" date="2015-02" db="EMBL/GenBank/DDBJ databases">
        <title>Genome sequencing for Strongylocentrotus purpuratus.</title>
        <authorList>
            <person name="Murali S."/>
            <person name="Liu Y."/>
            <person name="Vee V."/>
            <person name="English A."/>
            <person name="Wang M."/>
            <person name="Skinner E."/>
            <person name="Han Y."/>
            <person name="Muzny D.M."/>
            <person name="Worley K.C."/>
            <person name="Gibbs R.A."/>
        </authorList>
    </citation>
    <scope>NUCLEOTIDE SEQUENCE</scope>
</reference>
<evidence type="ECO:0000313" key="11">
    <source>
        <dbReference type="Proteomes" id="UP000007110"/>
    </source>
</evidence>
<evidence type="ECO:0000256" key="9">
    <source>
        <dbReference type="SAM" id="MobiDB-lite"/>
    </source>
</evidence>
<keyword evidence="11" id="KW-1185">Reference proteome</keyword>
<sequence>MAFMFSVWTFAVPVCLLYLIKKLWYWYNISKSDPNCSAPLPGGSMGWPIIGETFHVLFQGPSFYEKNFAKFGRVFKTHLFLNPTVRVHGPDNIAKILQGENDIVTSTWPSSTRLILGEDTLAMAQAEEHAFMKKRVFAAFSHSALSGYVSMIQKPVRMAIEKWCQSDEVLAANVLRHLSFRVAADVLCGFHYTDEDVTELCQKFDDIMKGIMTIPYDVPFSRFRRALQARDFIKQKIDENVTRKANLDPEEDTQDAMRILIDLANKSDDSSSKEGLYEAIKNQTIEFLTSGMLSLSSAASTMLYHLAKKPSVLAKVREELNDYGLLTDYSPLTLNKINQCRYVMQVIKESLRMVPPIGATFRTALKTFELDGKQIPKGWTVFWSIRETIHLSDSFTDTKNFDPDRFSPQRQEDKVAGRFSMPVFGHGTHSCIGQNFALLTLRILLIELARTCDFETPNVDKIKFSWIPSPKPKCGMPTRFTRKILVDQNENEVSYSSKSSTCPQGEDSRERSEEGVHQRSTTCHAA</sequence>
<dbReference type="AlphaFoldDB" id="A0A7M7GA36"/>
<feature type="compositionally biased region" description="Basic and acidic residues" evidence="9">
    <location>
        <begin position="506"/>
        <end position="517"/>
    </location>
</feature>
<proteinExistence type="inferred from homology"/>
<evidence type="ECO:0000256" key="8">
    <source>
        <dbReference type="RuleBase" id="RU000461"/>
    </source>
</evidence>
<dbReference type="PRINTS" id="PR00465">
    <property type="entry name" value="EP450IV"/>
</dbReference>
<dbReference type="PANTHER" id="PTHR24286:SF384">
    <property type="entry name" value="P450, PUTATIVE (EUROFUNG)-RELATED"/>
    <property type="match status" value="1"/>
</dbReference>
<feature type="binding site" description="axial binding residue" evidence="7">
    <location>
        <position position="431"/>
    </location>
    <ligand>
        <name>heme</name>
        <dbReference type="ChEBI" id="CHEBI:30413"/>
    </ligand>
    <ligandPart>
        <name>Fe</name>
        <dbReference type="ChEBI" id="CHEBI:18248"/>
    </ligandPart>
</feature>
<evidence type="ECO:0000256" key="3">
    <source>
        <dbReference type="ARBA" id="ARBA00022723"/>
    </source>
</evidence>
<protein>
    <recommendedName>
        <fullName evidence="12">Cytochrome P450</fullName>
    </recommendedName>
</protein>
<keyword evidence="3 7" id="KW-0479">Metal-binding</keyword>
<dbReference type="OrthoDB" id="1372046at2759"/>
<dbReference type="GO" id="GO:0034653">
    <property type="term" value="P:retinoic acid catabolic process"/>
    <property type="evidence" value="ECO:0007669"/>
    <property type="project" value="UniProtKB-ARBA"/>
</dbReference>
<dbReference type="OMA" id="MKRRMPV"/>
<dbReference type="InterPro" id="IPR002403">
    <property type="entry name" value="Cyt_P450_E_grp-IV"/>
</dbReference>
<evidence type="ECO:0000256" key="2">
    <source>
        <dbReference type="ARBA" id="ARBA00022617"/>
    </source>
</evidence>
<dbReference type="Pfam" id="PF00067">
    <property type="entry name" value="p450"/>
    <property type="match status" value="1"/>
</dbReference>
<dbReference type="InterPro" id="IPR017972">
    <property type="entry name" value="Cyt_P450_CS"/>
</dbReference>
<comment type="similarity">
    <text evidence="1 8">Belongs to the cytochrome P450 family.</text>
</comment>
<evidence type="ECO:0000256" key="1">
    <source>
        <dbReference type="ARBA" id="ARBA00010617"/>
    </source>
</evidence>
<accession>A0A7M7GA36</accession>
<dbReference type="Proteomes" id="UP000007110">
    <property type="component" value="Unassembled WGS sequence"/>
</dbReference>
<evidence type="ECO:0000256" key="5">
    <source>
        <dbReference type="ARBA" id="ARBA00023004"/>
    </source>
</evidence>
<organism evidence="10 11">
    <name type="scientific">Strongylocentrotus purpuratus</name>
    <name type="common">Purple sea urchin</name>
    <dbReference type="NCBI Taxonomy" id="7668"/>
    <lineage>
        <taxon>Eukaryota</taxon>
        <taxon>Metazoa</taxon>
        <taxon>Echinodermata</taxon>
        <taxon>Eleutherozoa</taxon>
        <taxon>Echinozoa</taxon>
        <taxon>Echinoidea</taxon>
        <taxon>Euechinoidea</taxon>
        <taxon>Echinacea</taxon>
        <taxon>Camarodonta</taxon>
        <taxon>Echinidea</taxon>
        <taxon>Strongylocentrotidae</taxon>
        <taxon>Strongylocentrotus</taxon>
    </lineage>
</organism>
<dbReference type="FunCoup" id="A0A7M7GA36">
    <property type="interactions" value="323"/>
</dbReference>
<feature type="compositionally biased region" description="Polar residues" evidence="9">
    <location>
        <begin position="491"/>
        <end position="503"/>
    </location>
</feature>
<evidence type="ECO:0000256" key="4">
    <source>
        <dbReference type="ARBA" id="ARBA00023002"/>
    </source>
</evidence>
<dbReference type="EnsemblMetazoa" id="XM_001199776">
    <property type="protein sequence ID" value="XP_001199776"/>
    <property type="gene ID" value="LOC763716"/>
</dbReference>
<keyword evidence="6 8" id="KW-0503">Monooxygenase</keyword>
<dbReference type="GeneID" id="763716"/>
<dbReference type="GO" id="GO:0016705">
    <property type="term" value="F:oxidoreductase activity, acting on paired donors, with incorporation or reduction of molecular oxygen"/>
    <property type="evidence" value="ECO:0007669"/>
    <property type="project" value="InterPro"/>
</dbReference>
<reference evidence="10" key="2">
    <citation type="submission" date="2021-01" db="UniProtKB">
        <authorList>
            <consortium name="EnsemblMetazoa"/>
        </authorList>
    </citation>
    <scope>IDENTIFICATION</scope>
</reference>
<dbReference type="InterPro" id="IPR001128">
    <property type="entry name" value="Cyt_P450"/>
</dbReference>
<evidence type="ECO:0008006" key="12">
    <source>
        <dbReference type="Google" id="ProtNLM"/>
    </source>
</evidence>
<feature type="region of interest" description="Disordered" evidence="9">
    <location>
        <begin position="491"/>
        <end position="526"/>
    </location>
</feature>
<dbReference type="PROSITE" id="PS00086">
    <property type="entry name" value="CYTOCHROME_P450"/>
    <property type="match status" value="1"/>
</dbReference>
<keyword evidence="4 8" id="KW-0560">Oxidoreductase</keyword>
<comment type="cofactor">
    <cofactor evidence="7">
        <name>heme</name>
        <dbReference type="ChEBI" id="CHEBI:30413"/>
    </cofactor>
</comment>
<dbReference type="GO" id="GO:0005506">
    <property type="term" value="F:iron ion binding"/>
    <property type="evidence" value="ECO:0007669"/>
    <property type="project" value="InterPro"/>
</dbReference>
<keyword evidence="5 7" id="KW-0408">Iron</keyword>
<name>A0A7M7GA36_STRPU</name>
<dbReference type="KEGG" id="spu:763716"/>
<dbReference type="SUPFAM" id="SSF48264">
    <property type="entry name" value="Cytochrome P450"/>
    <property type="match status" value="1"/>
</dbReference>
<evidence type="ECO:0000313" key="10">
    <source>
        <dbReference type="EnsemblMetazoa" id="XP_001199776"/>
    </source>
</evidence>
<dbReference type="InParanoid" id="A0A7M7GA36"/>
<dbReference type="GO" id="GO:0020037">
    <property type="term" value="F:heme binding"/>
    <property type="evidence" value="ECO:0007669"/>
    <property type="project" value="InterPro"/>
</dbReference>
<dbReference type="GO" id="GO:0004497">
    <property type="term" value="F:monooxygenase activity"/>
    <property type="evidence" value="ECO:0000318"/>
    <property type="project" value="GO_Central"/>
</dbReference>
<keyword evidence="2 7" id="KW-0349">Heme</keyword>
<dbReference type="Gene3D" id="1.10.630.10">
    <property type="entry name" value="Cytochrome P450"/>
    <property type="match status" value="1"/>
</dbReference>
<evidence type="ECO:0000256" key="7">
    <source>
        <dbReference type="PIRSR" id="PIRSR602403-1"/>
    </source>
</evidence>